<reference evidence="2 3" key="1">
    <citation type="journal article" date="2013" name="Curr. Biol.">
        <title>The Genome of the Foraminiferan Reticulomyxa filosa.</title>
        <authorList>
            <person name="Glockner G."/>
            <person name="Hulsmann N."/>
            <person name="Schleicher M."/>
            <person name="Noegel A.A."/>
            <person name="Eichinger L."/>
            <person name="Gallinger C."/>
            <person name="Pawlowski J."/>
            <person name="Sierra R."/>
            <person name="Euteneuer U."/>
            <person name="Pillet L."/>
            <person name="Moustafa A."/>
            <person name="Platzer M."/>
            <person name="Groth M."/>
            <person name="Szafranski K."/>
            <person name="Schliwa M."/>
        </authorList>
    </citation>
    <scope>NUCLEOTIDE SEQUENCE [LARGE SCALE GENOMIC DNA]</scope>
</reference>
<keyword evidence="1" id="KW-0472">Membrane</keyword>
<organism evidence="2 3">
    <name type="scientific">Reticulomyxa filosa</name>
    <dbReference type="NCBI Taxonomy" id="46433"/>
    <lineage>
        <taxon>Eukaryota</taxon>
        <taxon>Sar</taxon>
        <taxon>Rhizaria</taxon>
        <taxon>Retaria</taxon>
        <taxon>Foraminifera</taxon>
        <taxon>Monothalamids</taxon>
        <taxon>Reticulomyxidae</taxon>
        <taxon>Reticulomyxa</taxon>
    </lineage>
</organism>
<name>X6PEX0_RETFI</name>
<accession>X6PEX0</accession>
<feature type="transmembrane region" description="Helical" evidence="1">
    <location>
        <begin position="167"/>
        <end position="188"/>
    </location>
</feature>
<keyword evidence="1" id="KW-0812">Transmembrane</keyword>
<feature type="transmembrane region" description="Helical" evidence="1">
    <location>
        <begin position="107"/>
        <end position="126"/>
    </location>
</feature>
<dbReference type="GO" id="GO:0006811">
    <property type="term" value="P:monoatomic ion transport"/>
    <property type="evidence" value="ECO:0007669"/>
    <property type="project" value="InterPro"/>
</dbReference>
<evidence type="ECO:0000256" key="1">
    <source>
        <dbReference type="SAM" id="Phobius"/>
    </source>
</evidence>
<keyword evidence="3" id="KW-1185">Reference proteome</keyword>
<evidence type="ECO:0008006" key="4">
    <source>
        <dbReference type="Google" id="ProtNLM"/>
    </source>
</evidence>
<dbReference type="OrthoDB" id="203862at2759"/>
<dbReference type="Proteomes" id="UP000023152">
    <property type="component" value="Unassembled WGS sequence"/>
</dbReference>
<evidence type="ECO:0000313" key="3">
    <source>
        <dbReference type="Proteomes" id="UP000023152"/>
    </source>
</evidence>
<keyword evidence="1" id="KW-1133">Transmembrane helix</keyword>
<evidence type="ECO:0000313" key="2">
    <source>
        <dbReference type="EMBL" id="ETO37040.1"/>
    </source>
</evidence>
<dbReference type="InterPro" id="IPR036719">
    <property type="entry name" value="Neuro-gated_channel_TM_sf"/>
</dbReference>
<dbReference type="GO" id="GO:0016020">
    <property type="term" value="C:membrane"/>
    <property type="evidence" value="ECO:0007669"/>
    <property type="project" value="InterPro"/>
</dbReference>
<dbReference type="AlphaFoldDB" id="X6PEX0"/>
<protein>
    <recommendedName>
        <fullName evidence="4">Neurotransmitter-gated ion-channel transmembrane domain-containing protein</fullName>
    </recommendedName>
</protein>
<dbReference type="InterPro" id="IPR038050">
    <property type="entry name" value="Neuro_actylchol_rec"/>
</dbReference>
<feature type="transmembrane region" description="Helical" evidence="1">
    <location>
        <begin position="138"/>
        <end position="155"/>
    </location>
</feature>
<comment type="caution">
    <text evidence="2">The sequence shown here is derived from an EMBL/GenBank/DDBJ whole genome shotgun (WGS) entry which is preliminary data.</text>
</comment>
<dbReference type="Gene3D" id="1.20.58.390">
    <property type="entry name" value="Neurotransmitter-gated ion-channel transmembrane domain"/>
    <property type="match status" value="1"/>
</dbReference>
<feature type="transmembrane region" description="Helical" evidence="1">
    <location>
        <begin position="218"/>
        <end position="239"/>
    </location>
</feature>
<dbReference type="SUPFAM" id="SSF90112">
    <property type="entry name" value="Neurotransmitter-gated ion-channel transmembrane pore"/>
    <property type="match status" value="1"/>
</dbReference>
<dbReference type="EMBL" id="ASPP01000025">
    <property type="protein sequence ID" value="ETO37040.1"/>
    <property type="molecule type" value="Genomic_DNA"/>
</dbReference>
<sequence length="295" mass="34460">MYMYMKCQDLGVVMRENSTDVKVTFIPELRRKHFGSVDPRYSVIDEWDMEAARIELGQTNAGSSRSSTTYPMIILRNSPQVIFVCLFVHLNELNMFRLKMKRRWGSTMWNVCFLMSCIEMLALSSFSIDPVIDPGDRLNLGFTLVLTAVAFLFIVKQNLPPVSYLTFLVQLTLFFFFFVIVLVIFYNLDFDGMLWIDRIKTAFLAALNLKNSNHIDRIFLWVCAVYLLVYHALLIWYAVKLRREETTKLIMDSDEIENEVTANRPALEFDYRYAERQGNEGRLLAFRATQKSHVD</sequence>
<gene>
    <name evidence="2" type="ORF">RFI_00022</name>
</gene>
<proteinExistence type="predicted"/>